<feature type="domain" description="TadE-like" evidence="2">
    <location>
        <begin position="28"/>
        <end position="70"/>
    </location>
</feature>
<dbReference type="Pfam" id="PF07811">
    <property type="entry name" value="TadE"/>
    <property type="match status" value="1"/>
</dbReference>
<keyword evidence="1" id="KW-0812">Transmembrane</keyword>
<dbReference type="Proteomes" id="UP000322214">
    <property type="component" value="Chromosome"/>
</dbReference>
<name>A0A5B9PDI0_9BACT</name>
<gene>
    <name evidence="3" type="ORF">MFFC18_30560</name>
</gene>
<organism evidence="3 4">
    <name type="scientific">Mariniblastus fucicola</name>
    <dbReference type="NCBI Taxonomy" id="980251"/>
    <lineage>
        <taxon>Bacteria</taxon>
        <taxon>Pseudomonadati</taxon>
        <taxon>Planctomycetota</taxon>
        <taxon>Planctomycetia</taxon>
        <taxon>Pirellulales</taxon>
        <taxon>Pirellulaceae</taxon>
        <taxon>Mariniblastus</taxon>
    </lineage>
</organism>
<accession>A0A5B9PDI0</accession>
<dbReference type="AlphaFoldDB" id="A0A5B9PDI0"/>
<evidence type="ECO:0000256" key="1">
    <source>
        <dbReference type="SAM" id="Phobius"/>
    </source>
</evidence>
<evidence type="ECO:0000313" key="4">
    <source>
        <dbReference type="Proteomes" id="UP000322214"/>
    </source>
</evidence>
<keyword evidence="1" id="KW-1133">Transmembrane helix</keyword>
<dbReference type="InterPro" id="IPR012495">
    <property type="entry name" value="TadE-like_dom"/>
</dbReference>
<sequence length="177" mass="19319">MFSCFNRNSKPQAAKSFRSQLRKPNRKGTSTVECALCLVVLIPIIFGTLESCAGYLVKQSLSVCAYESVRAGVGRGTTNADILTRTSQILEFRNVSLGEASTTEFAEPGDEYGIFLITRDGLAVEDLDALDPITVRIVAPSDENATPVFKHLLNRKIEASATMVREFDKPIGNITVD</sequence>
<proteinExistence type="predicted"/>
<evidence type="ECO:0000259" key="2">
    <source>
        <dbReference type="Pfam" id="PF07811"/>
    </source>
</evidence>
<keyword evidence="4" id="KW-1185">Reference proteome</keyword>
<keyword evidence="1" id="KW-0472">Membrane</keyword>
<evidence type="ECO:0000313" key="3">
    <source>
        <dbReference type="EMBL" id="QEG23160.1"/>
    </source>
</evidence>
<reference evidence="3 4" key="1">
    <citation type="submission" date="2019-08" db="EMBL/GenBank/DDBJ databases">
        <title>Deep-cultivation of Planctomycetes and their phenomic and genomic characterization uncovers novel biology.</title>
        <authorList>
            <person name="Wiegand S."/>
            <person name="Jogler M."/>
            <person name="Boedeker C."/>
            <person name="Pinto D."/>
            <person name="Vollmers J."/>
            <person name="Rivas-Marin E."/>
            <person name="Kohn T."/>
            <person name="Peeters S.H."/>
            <person name="Heuer A."/>
            <person name="Rast P."/>
            <person name="Oberbeckmann S."/>
            <person name="Bunk B."/>
            <person name="Jeske O."/>
            <person name="Meyerdierks A."/>
            <person name="Storesund J.E."/>
            <person name="Kallscheuer N."/>
            <person name="Luecker S."/>
            <person name="Lage O.M."/>
            <person name="Pohl T."/>
            <person name="Merkel B.J."/>
            <person name="Hornburger P."/>
            <person name="Mueller R.-W."/>
            <person name="Bruemmer F."/>
            <person name="Labrenz M."/>
            <person name="Spormann A.M."/>
            <person name="Op den Camp H."/>
            <person name="Overmann J."/>
            <person name="Amann R."/>
            <person name="Jetten M.S.M."/>
            <person name="Mascher T."/>
            <person name="Medema M.H."/>
            <person name="Devos D.P."/>
            <person name="Kaster A.-K."/>
            <person name="Ovreas L."/>
            <person name="Rohde M."/>
            <person name="Galperin M.Y."/>
            <person name="Jogler C."/>
        </authorList>
    </citation>
    <scope>NUCLEOTIDE SEQUENCE [LARGE SCALE GENOMIC DNA]</scope>
    <source>
        <strain evidence="3 4">FC18</strain>
    </source>
</reference>
<feature type="transmembrane region" description="Helical" evidence="1">
    <location>
        <begin position="28"/>
        <end position="49"/>
    </location>
</feature>
<dbReference type="EMBL" id="CP042912">
    <property type="protein sequence ID" value="QEG23160.1"/>
    <property type="molecule type" value="Genomic_DNA"/>
</dbReference>
<protein>
    <recommendedName>
        <fullName evidence="2">TadE-like domain-containing protein</fullName>
    </recommendedName>
</protein>
<dbReference type="KEGG" id="mff:MFFC18_30560"/>
<dbReference type="STRING" id="980251.GCA_001642875_03902"/>